<protein>
    <submittedName>
        <fullName evidence="1">Uncharacterized protein</fullName>
    </submittedName>
</protein>
<comment type="caution">
    <text evidence="1">The sequence shown here is derived from an EMBL/GenBank/DDBJ whole genome shotgun (WGS) entry which is preliminary data.</text>
</comment>
<dbReference type="Proteomes" id="UP001060085">
    <property type="component" value="Linkage Group LG01"/>
</dbReference>
<evidence type="ECO:0000313" key="2">
    <source>
        <dbReference type="Proteomes" id="UP001060085"/>
    </source>
</evidence>
<sequence length="152" mass="17462">MMMSCLAKKDEIGLQEKMNKVGFLTLNGETLLNVLPPTVGPIPTVHDRILEEDRFDYVYGDSIANLHQEGTTKIPHSNLDPMKIIMQEFQLMRKDMIDMSGNNNQSFYGENESATNQDLELNEASMGLNVELKTMKDKDKVKQRLNLWNLQW</sequence>
<proteinExistence type="predicted"/>
<name>A0ACC0CAI9_CATRO</name>
<organism evidence="1 2">
    <name type="scientific">Catharanthus roseus</name>
    <name type="common">Madagascar periwinkle</name>
    <name type="synonym">Vinca rosea</name>
    <dbReference type="NCBI Taxonomy" id="4058"/>
    <lineage>
        <taxon>Eukaryota</taxon>
        <taxon>Viridiplantae</taxon>
        <taxon>Streptophyta</taxon>
        <taxon>Embryophyta</taxon>
        <taxon>Tracheophyta</taxon>
        <taxon>Spermatophyta</taxon>
        <taxon>Magnoliopsida</taxon>
        <taxon>eudicotyledons</taxon>
        <taxon>Gunneridae</taxon>
        <taxon>Pentapetalae</taxon>
        <taxon>asterids</taxon>
        <taxon>lamiids</taxon>
        <taxon>Gentianales</taxon>
        <taxon>Apocynaceae</taxon>
        <taxon>Rauvolfioideae</taxon>
        <taxon>Vinceae</taxon>
        <taxon>Catharanthinae</taxon>
        <taxon>Catharanthus</taxon>
    </lineage>
</organism>
<gene>
    <name evidence="1" type="ORF">M9H77_03179</name>
</gene>
<evidence type="ECO:0000313" key="1">
    <source>
        <dbReference type="EMBL" id="KAI5681951.1"/>
    </source>
</evidence>
<dbReference type="EMBL" id="CM044701">
    <property type="protein sequence ID" value="KAI5681951.1"/>
    <property type="molecule type" value="Genomic_DNA"/>
</dbReference>
<keyword evidence="2" id="KW-1185">Reference proteome</keyword>
<accession>A0ACC0CAI9</accession>
<reference evidence="2" key="1">
    <citation type="journal article" date="2023" name="Nat. Plants">
        <title>Single-cell RNA sequencing provides a high-resolution roadmap for understanding the multicellular compartmentation of specialized metabolism.</title>
        <authorList>
            <person name="Sun S."/>
            <person name="Shen X."/>
            <person name="Li Y."/>
            <person name="Li Y."/>
            <person name="Wang S."/>
            <person name="Li R."/>
            <person name="Zhang H."/>
            <person name="Shen G."/>
            <person name="Guo B."/>
            <person name="Wei J."/>
            <person name="Xu J."/>
            <person name="St-Pierre B."/>
            <person name="Chen S."/>
            <person name="Sun C."/>
        </authorList>
    </citation>
    <scope>NUCLEOTIDE SEQUENCE [LARGE SCALE GENOMIC DNA]</scope>
</reference>